<gene>
    <name evidence="2" type="ORF">NSIN_40209</name>
</gene>
<dbReference type="AlphaFoldDB" id="A0A2H1EJE4"/>
<protein>
    <submittedName>
        <fullName evidence="2">Uncharacterized protein</fullName>
    </submittedName>
</protein>
<dbReference type="Proteomes" id="UP000232412">
    <property type="component" value="Unassembled WGS sequence"/>
</dbReference>
<evidence type="ECO:0000313" key="3">
    <source>
        <dbReference type="Proteomes" id="UP000232412"/>
    </source>
</evidence>
<feature type="transmembrane region" description="Helical" evidence="1">
    <location>
        <begin position="6"/>
        <end position="28"/>
    </location>
</feature>
<name>A0A2H1EJE4_9ARCH</name>
<evidence type="ECO:0000256" key="1">
    <source>
        <dbReference type="SAM" id="Phobius"/>
    </source>
</evidence>
<keyword evidence="1" id="KW-0472">Membrane</keyword>
<sequence length="61" mass="6611">MVVQIPFGLLILIGLLLIGVYVVGDFLLPDVICKIIPRSSIRPQLGEYNSNILGEVCSGIK</sequence>
<organism evidence="2 3">
    <name type="scientific">Nitrosotalea sinensis</name>
    <dbReference type="NCBI Taxonomy" id="1499975"/>
    <lineage>
        <taxon>Archaea</taxon>
        <taxon>Nitrososphaerota</taxon>
        <taxon>Nitrososphaeria</taxon>
        <taxon>Nitrosotaleales</taxon>
        <taxon>Nitrosotaleaceae</taxon>
        <taxon>Nitrosotalea</taxon>
    </lineage>
</organism>
<dbReference type="EMBL" id="FRFC01000005">
    <property type="protein sequence ID" value="SHO47732.1"/>
    <property type="molecule type" value="Genomic_DNA"/>
</dbReference>
<keyword evidence="1" id="KW-1133">Transmembrane helix</keyword>
<keyword evidence="3" id="KW-1185">Reference proteome</keyword>
<keyword evidence="1" id="KW-0812">Transmembrane</keyword>
<accession>A0A2H1EJE4</accession>
<proteinExistence type="predicted"/>
<evidence type="ECO:0000313" key="2">
    <source>
        <dbReference type="EMBL" id="SHO47732.1"/>
    </source>
</evidence>
<reference evidence="3" key="1">
    <citation type="submission" date="2016-12" db="EMBL/GenBank/DDBJ databases">
        <authorList>
            <person name="Herbold C."/>
        </authorList>
    </citation>
    <scope>NUCLEOTIDE SEQUENCE [LARGE SCALE GENOMIC DNA]</scope>
</reference>